<dbReference type="PANTHER" id="PTHR42901">
    <property type="entry name" value="ALCOHOL DEHYDROGENASE"/>
    <property type="match status" value="1"/>
</dbReference>
<keyword evidence="5" id="KW-1185">Reference proteome</keyword>
<feature type="compositionally biased region" description="Basic residues" evidence="3">
    <location>
        <begin position="290"/>
        <end position="301"/>
    </location>
</feature>
<accession>A0A2J8ACM3</accession>
<dbReference type="PANTHER" id="PTHR42901:SF1">
    <property type="entry name" value="ALCOHOL DEHYDROGENASE"/>
    <property type="match status" value="1"/>
</dbReference>
<proteinExistence type="inferred from homology"/>
<evidence type="ECO:0000256" key="2">
    <source>
        <dbReference type="ARBA" id="ARBA00023002"/>
    </source>
</evidence>
<organism evidence="4 5">
    <name type="scientific">Tetrabaena socialis</name>
    <dbReference type="NCBI Taxonomy" id="47790"/>
    <lineage>
        <taxon>Eukaryota</taxon>
        <taxon>Viridiplantae</taxon>
        <taxon>Chlorophyta</taxon>
        <taxon>core chlorophytes</taxon>
        <taxon>Chlorophyceae</taxon>
        <taxon>CS clade</taxon>
        <taxon>Chlamydomonadales</taxon>
        <taxon>Tetrabaenaceae</taxon>
        <taxon>Tetrabaena</taxon>
    </lineage>
</organism>
<dbReference type="OrthoDB" id="1933717at2759"/>
<dbReference type="EMBL" id="PGGS01000061">
    <property type="protein sequence ID" value="PNH10271.1"/>
    <property type="molecule type" value="Genomic_DNA"/>
</dbReference>
<dbReference type="GO" id="GO:0016491">
    <property type="term" value="F:oxidoreductase activity"/>
    <property type="evidence" value="ECO:0007669"/>
    <property type="project" value="UniProtKB-KW"/>
</dbReference>
<evidence type="ECO:0000256" key="3">
    <source>
        <dbReference type="SAM" id="MobiDB-lite"/>
    </source>
</evidence>
<name>A0A2J8ACM3_9CHLO</name>
<comment type="similarity">
    <text evidence="1">Belongs to the short-chain dehydrogenases/reductases (SDR) family.</text>
</comment>
<feature type="region of interest" description="Disordered" evidence="3">
    <location>
        <begin position="287"/>
        <end position="329"/>
    </location>
</feature>
<dbReference type="AlphaFoldDB" id="A0A2J8ACM3"/>
<evidence type="ECO:0008006" key="6">
    <source>
        <dbReference type="Google" id="ProtNLM"/>
    </source>
</evidence>
<reference evidence="4 5" key="1">
    <citation type="journal article" date="2017" name="Mol. Biol. Evol.">
        <title>The 4-celled Tetrabaena socialis nuclear genome reveals the essential components for genetic control of cell number at the origin of multicellularity in the volvocine lineage.</title>
        <authorList>
            <person name="Featherston J."/>
            <person name="Arakaki Y."/>
            <person name="Hanschen E.R."/>
            <person name="Ferris P.J."/>
            <person name="Michod R.E."/>
            <person name="Olson B.J.S.C."/>
            <person name="Nozaki H."/>
            <person name="Durand P.M."/>
        </authorList>
    </citation>
    <scope>NUCLEOTIDE SEQUENCE [LARGE SCALE GENOMIC DNA]</scope>
    <source>
        <strain evidence="4 5">NIES-571</strain>
    </source>
</reference>
<gene>
    <name evidence="4" type="ORF">TSOC_003016</name>
</gene>
<protein>
    <recommendedName>
        <fullName evidence="6">Oxidoreductase</fullName>
    </recommendedName>
</protein>
<dbReference type="InterPro" id="IPR036291">
    <property type="entry name" value="NAD(P)-bd_dom_sf"/>
</dbReference>
<dbReference type="Gene3D" id="3.40.50.720">
    <property type="entry name" value="NAD(P)-binding Rossmann-like Domain"/>
    <property type="match status" value="1"/>
</dbReference>
<dbReference type="SUPFAM" id="SSF51735">
    <property type="entry name" value="NAD(P)-binding Rossmann-fold domains"/>
    <property type="match status" value="1"/>
</dbReference>
<keyword evidence="2" id="KW-0560">Oxidoreductase</keyword>
<dbReference type="InterPro" id="IPR002347">
    <property type="entry name" value="SDR_fam"/>
</dbReference>
<comment type="caution">
    <text evidence="4">The sequence shown here is derived from an EMBL/GenBank/DDBJ whole genome shotgun (WGS) entry which is preliminary data.</text>
</comment>
<feature type="compositionally biased region" description="Low complexity" evidence="3">
    <location>
        <begin position="249"/>
        <end position="261"/>
    </location>
</feature>
<evidence type="ECO:0000313" key="5">
    <source>
        <dbReference type="Proteomes" id="UP000236333"/>
    </source>
</evidence>
<sequence>MSASQPQRPPLYQPLSISNWTVLITGASSGFGEAMAWRFAEAGCRLVLLARRQDRLDSLRDQLQFTYHVPVHTVQLDVRNTAEVDLLPQQLPEEFAEVDILVNNAGLALGTASIQDNNLDDAVTMLETNVTAVIAMTKAFVHGMMERNRGHIVNMSSIAASESYGGKAPLELVCRMILAQRAAFPAAALIVKNQQLHDALLQVEAAAAAAAQAGDDAAAAAAQAGDDAAVGCGALPLAMAERTDTDAPLVPAGAAGASAGGAPPPGPAAAARLAALLGEACLQEAEVFRHQARRTRTRPPRPPRSGSGSSSRQSGSSSSSSGAGSDAER</sequence>
<dbReference type="Proteomes" id="UP000236333">
    <property type="component" value="Unassembled WGS sequence"/>
</dbReference>
<dbReference type="PRINTS" id="PR00081">
    <property type="entry name" value="GDHRDH"/>
</dbReference>
<dbReference type="Pfam" id="PF00106">
    <property type="entry name" value="adh_short"/>
    <property type="match status" value="1"/>
</dbReference>
<evidence type="ECO:0000313" key="4">
    <source>
        <dbReference type="EMBL" id="PNH10271.1"/>
    </source>
</evidence>
<feature type="compositionally biased region" description="Low complexity" evidence="3">
    <location>
        <begin position="304"/>
        <end position="329"/>
    </location>
</feature>
<feature type="region of interest" description="Disordered" evidence="3">
    <location>
        <begin position="249"/>
        <end position="268"/>
    </location>
</feature>
<evidence type="ECO:0000256" key="1">
    <source>
        <dbReference type="ARBA" id="ARBA00006484"/>
    </source>
</evidence>